<accession>A0AAD7E0B2</accession>
<dbReference type="Gene3D" id="3.60.20.30">
    <property type="entry name" value="(Glycosyl)asparaginase"/>
    <property type="match status" value="1"/>
</dbReference>
<dbReference type="GO" id="GO:0004298">
    <property type="term" value="F:threonine-type endopeptidase activity"/>
    <property type="evidence" value="ECO:0007669"/>
    <property type="project" value="InterPro"/>
</dbReference>
<sequence>MTSPRTYVIVHGGAGIHSKNSEPEAKNALRLACTQALNSATSENDSALSIVESAIVSLEDSPLLNAGYGSNLTLDGTVECDAAIMDGRTSDFGSVGAVSGVKNAIRLARRILEHSRIPDRLGRIPPLTLVSNGAHAFANSAHVEIVAPESLITPRARAQWSTWKARLDSSVPVDCSADEGLDSLHAFQDTVGAVAWNTASGDIASGVSSGGILLKYPGRVGEAAVFGAGCWAQSPQCSAVDGWTKPGMACSISGAGEYIIKAGLARSLSATLDKAPDDIDIHSILERTLIDDFWVPTRSPSNPDPSAGIILLTTEENDDRRLTGRLWCAFTTPSMAIAYASSDNPRGKALILRRPKSLEARSNDRPRIFVTGLSL</sequence>
<dbReference type="InterPro" id="IPR037464">
    <property type="entry name" value="Taspase1"/>
</dbReference>
<protein>
    <submittedName>
        <fullName evidence="3">Nucleophile aminohydrolase</fullName>
    </submittedName>
</protein>
<reference evidence="3" key="1">
    <citation type="submission" date="2023-03" db="EMBL/GenBank/DDBJ databases">
        <title>Massive genome expansion in bonnet fungi (Mycena s.s.) driven by repeated elements and novel gene families across ecological guilds.</title>
        <authorList>
            <consortium name="Lawrence Berkeley National Laboratory"/>
            <person name="Harder C.B."/>
            <person name="Miyauchi S."/>
            <person name="Viragh M."/>
            <person name="Kuo A."/>
            <person name="Thoen E."/>
            <person name="Andreopoulos B."/>
            <person name="Lu D."/>
            <person name="Skrede I."/>
            <person name="Drula E."/>
            <person name="Henrissat B."/>
            <person name="Morin E."/>
            <person name="Kohler A."/>
            <person name="Barry K."/>
            <person name="LaButti K."/>
            <person name="Morin E."/>
            <person name="Salamov A."/>
            <person name="Lipzen A."/>
            <person name="Mereny Z."/>
            <person name="Hegedus B."/>
            <person name="Baldrian P."/>
            <person name="Stursova M."/>
            <person name="Weitz H."/>
            <person name="Taylor A."/>
            <person name="Grigoriev I.V."/>
            <person name="Nagy L.G."/>
            <person name="Martin F."/>
            <person name="Kauserud H."/>
        </authorList>
    </citation>
    <scope>NUCLEOTIDE SEQUENCE</scope>
    <source>
        <strain evidence="3">CBHHK067</strain>
    </source>
</reference>
<dbReference type="InterPro" id="IPR000246">
    <property type="entry name" value="Peptidase_T2"/>
</dbReference>
<evidence type="ECO:0000313" key="4">
    <source>
        <dbReference type="Proteomes" id="UP001221757"/>
    </source>
</evidence>
<gene>
    <name evidence="3" type="ORF">B0H17DRAFT_1041305</name>
</gene>
<name>A0AAD7E0B2_MYCRO</name>
<dbReference type="Pfam" id="PF01112">
    <property type="entry name" value="Asparaginase_2"/>
    <property type="match status" value="1"/>
</dbReference>
<dbReference type="GO" id="GO:0051604">
    <property type="term" value="P:protein maturation"/>
    <property type="evidence" value="ECO:0007669"/>
    <property type="project" value="TreeGrafter"/>
</dbReference>
<evidence type="ECO:0000256" key="2">
    <source>
        <dbReference type="PIRSR" id="PIRSR600246-3"/>
    </source>
</evidence>
<dbReference type="Proteomes" id="UP001221757">
    <property type="component" value="Unassembled WGS sequence"/>
</dbReference>
<dbReference type="EMBL" id="JARKIE010000013">
    <property type="protein sequence ID" value="KAJ7703018.1"/>
    <property type="molecule type" value="Genomic_DNA"/>
</dbReference>
<dbReference type="InterPro" id="IPR029055">
    <property type="entry name" value="Ntn_hydrolases_N"/>
</dbReference>
<dbReference type="AlphaFoldDB" id="A0AAD7E0B2"/>
<keyword evidence="4" id="KW-1185">Reference proteome</keyword>
<dbReference type="PANTHER" id="PTHR10188:SF8">
    <property type="entry name" value="THREONINE ASPARTASE 1"/>
    <property type="match status" value="1"/>
</dbReference>
<dbReference type="SUPFAM" id="SSF56235">
    <property type="entry name" value="N-terminal nucleophile aminohydrolases (Ntn hydrolases)"/>
    <property type="match status" value="1"/>
</dbReference>
<feature type="site" description="Cleavage; by autolysis" evidence="2">
    <location>
        <begin position="189"/>
        <end position="190"/>
    </location>
</feature>
<proteinExistence type="predicted"/>
<organism evidence="3 4">
    <name type="scientific">Mycena rosella</name>
    <name type="common">Pink bonnet</name>
    <name type="synonym">Agaricus rosellus</name>
    <dbReference type="NCBI Taxonomy" id="1033263"/>
    <lineage>
        <taxon>Eukaryota</taxon>
        <taxon>Fungi</taxon>
        <taxon>Dikarya</taxon>
        <taxon>Basidiomycota</taxon>
        <taxon>Agaricomycotina</taxon>
        <taxon>Agaricomycetes</taxon>
        <taxon>Agaricomycetidae</taxon>
        <taxon>Agaricales</taxon>
        <taxon>Marasmiineae</taxon>
        <taxon>Mycenaceae</taxon>
        <taxon>Mycena</taxon>
    </lineage>
</organism>
<evidence type="ECO:0000313" key="3">
    <source>
        <dbReference type="EMBL" id="KAJ7703018.1"/>
    </source>
</evidence>
<feature type="active site" description="Nucleophile" evidence="1">
    <location>
        <position position="190"/>
    </location>
</feature>
<dbReference type="CDD" id="cd04514">
    <property type="entry name" value="Taspase1_like"/>
    <property type="match status" value="1"/>
</dbReference>
<comment type="caution">
    <text evidence="3">The sequence shown here is derived from an EMBL/GenBank/DDBJ whole genome shotgun (WGS) entry which is preliminary data.</text>
</comment>
<dbReference type="GO" id="GO:0005737">
    <property type="term" value="C:cytoplasm"/>
    <property type="evidence" value="ECO:0007669"/>
    <property type="project" value="TreeGrafter"/>
</dbReference>
<dbReference type="PANTHER" id="PTHR10188">
    <property type="entry name" value="L-ASPARAGINASE"/>
    <property type="match status" value="1"/>
</dbReference>
<evidence type="ECO:0000256" key="1">
    <source>
        <dbReference type="PIRSR" id="PIRSR600246-1"/>
    </source>
</evidence>